<evidence type="ECO:0000313" key="1">
    <source>
        <dbReference type="EMBL" id="VGO20002.1"/>
    </source>
</evidence>
<dbReference type="EMBL" id="CAAHFH010000001">
    <property type="protein sequence ID" value="VGO20002.1"/>
    <property type="molecule type" value="Genomic_DNA"/>
</dbReference>
<dbReference type="Proteomes" id="UP000346198">
    <property type="component" value="Unassembled WGS sequence"/>
</dbReference>
<reference evidence="1 2" key="1">
    <citation type="submission" date="2019-04" db="EMBL/GenBank/DDBJ databases">
        <authorList>
            <person name="Van Vliet M D."/>
        </authorList>
    </citation>
    <scope>NUCLEOTIDE SEQUENCE [LARGE SCALE GENOMIC DNA]</scope>
    <source>
        <strain evidence="1 2">F21</strain>
    </source>
</reference>
<accession>A0A6C2UIF8</accession>
<proteinExistence type="predicted"/>
<sequence>MCNMGNSAEHLVLEKLIDASNDSDPFLLAMDRVCEKKGHTEKVDHEVFQAFPQSTDKEMSGMMCFIIIARRNVVNRMMDDNAPDEDFITLVTNMLLLVARGRLWFGDEFELVYAKPIGPSPTPEEWDAIHQRIDNTRHMIGEAYLACGQASSENSQKTV</sequence>
<gene>
    <name evidence="1" type="ORF">SCARR_02062</name>
</gene>
<dbReference type="AlphaFoldDB" id="A0A6C2UIF8"/>
<evidence type="ECO:0000313" key="2">
    <source>
        <dbReference type="Proteomes" id="UP000346198"/>
    </source>
</evidence>
<organism evidence="1 2">
    <name type="scientific">Pontiella sulfatireligans</name>
    <dbReference type="NCBI Taxonomy" id="2750658"/>
    <lineage>
        <taxon>Bacteria</taxon>
        <taxon>Pseudomonadati</taxon>
        <taxon>Kiritimatiellota</taxon>
        <taxon>Kiritimatiellia</taxon>
        <taxon>Kiritimatiellales</taxon>
        <taxon>Pontiellaceae</taxon>
        <taxon>Pontiella</taxon>
    </lineage>
</organism>
<keyword evidence="2" id="KW-1185">Reference proteome</keyword>
<name>A0A6C2UIF8_9BACT</name>
<protein>
    <submittedName>
        <fullName evidence="1">Uncharacterized protein</fullName>
    </submittedName>
</protein>